<dbReference type="Pfam" id="PF03704">
    <property type="entry name" value="BTAD"/>
    <property type="match status" value="1"/>
</dbReference>
<dbReference type="Proteomes" id="UP000525389">
    <property type="component" value="Unassembled WGS sequence"/>
</dbReference>
<organism evidence="4 5">
    <name type="scientific">Deinococcus budaensis</name>
    <dbReference type="NCBI Taxonomy" id="1665626"/>
    <lineage>
        <taxon>Bacteria</taxon>
        <taxon>Thermotogati</taxon>
        <taxon>Deinococcota</taxon>
        <taxon>Deinococci</taxon>
        <taxon>Deinococcales</taxon>
        <taxon>Deinococcaceae</taxon>
        <taxon>Deinococcus</taxon>
    </lineage>
</organism>
<dbReference type="InterPro" id="IPR051677">
    <property type="entry name" value="AfsR-DnrI-RedD_regulator"/>
</dbReference>
<dbReference type="InterPro" id="IPR005158">
    <property type="entry name" value="BTAD"/>
</dbReference>
<dbReference type="GO" id="GO:0003677">
    <property type="term" value="F:DNA binding"/>
    <property type="evidence" value="ECO:0007669"/>
    <property type="project" value="UniProtKB-KW"/>
</dbReference>
<keyword evidence="2" id="KW-0804">Transcription</keyword>
<dbReference type="AlphaFoldDB" id="A0A7W8GHR9"/>
<evidence type="ECO:0000256" key="2">
    <source>
        <dbReference type="ARBA" id="ARBA00023163"/>
    </source>
</evidence>
<keyword evidence="5" id="KW-1185">Reference proteome</keyword>
<dbReference type="EMBL" id="JACHFN010000017">
    <property type="protein sequence ID" value="MBB5235887.1"/>
    <property type="molecule type" value="Genomic_DNA"/>
</dbReference>
<dbReference type="GO" id="GO:0006355">
    <property type="term" value="P:regulation of DNA-templated transcription"/>
    <property type="evidence" value="ECO:0007669"/>
    <property type="project" value="TreeGrafter"/>
</dbReference>
<evidence type="ECO:0000256" key="1">
    <source>
        <dbReference type="ARBA" id="ARBA00023015"/>
    </source>
</evidence>
<dbReference type="SMART" id="SM01043">
    <property type="entry name" value="BTAD"/>
    <property type="match status" value="1"/>
</dbReference>
<sequence>MRGTLRRHADPDHPVLACLAAGDFEQGLRRHAALAHPTPTDDLWAGQCLVLLQRRLEGLTLLLRARARGEEDAGALAAVAYRFGGEVERAAELLAGLHPARLSAFGRAVADRELGLGRLHAGRPREALGPLRRAWETAVTDAVAGRFLGSFSAALGLALAELGQDAAAAEHVGQALAAASPPQRAALLWVRMLSAVQSGQFAQAQRDLDDLAALPATPDAAPLLHYGRGVLAHTRGLGSEAAEHYCASAAAAREAGQPETEFYARLRLSALATARGDLGAARQQLARAGALASGERMAASLALRRGAWQVRGHDPQARATLERARRGFETLQLERELGLTHLQLAEAAVRGGDPDAAGAHLARAADLRHALGSGTVLAAELRELPAAYGYLRGAGHPSASPYLGVLWSDVQALEVHLPAELTLSTLGRAGLTLEGQRVRLNVGLPRTALLLAFLLDHGEASLETLQTQVFGDHAPRQARDYLHVARNALGKRLPQLQVPFDRARRVYSLRPCGVRLCWDVQELRQALGLGGETGLRRALGLYAGPFLPESESSWAAQLREELEWSLLRSGLETLETLRGRGEYAACVGLAQRLLEIQPLDVGISTLLVQVFHALRGHAAARQELARVSQVFQRELGEVPEPLLALQRGTWATAH</sequence>
<dbReference type="PANTHER" id="PTHR35807:SF1">
    <property type="entry name" value="TRANSCRIPTIONAL REGULATOR REDD"/>
    <property type="match status" value="1"/>
</dbReference>
<dbReference type="InterPro" id="IPR011990">
    <property type="entry name" value="TPR-like_helical_dom_sf"/>
</dbReference>
<protein>
    <submittedName>
        <fullName evidence="4">DNA-binding SARP family transcriptional activator</fullName>
    </submittedName>
</protein>
<evidence type="ECO:0000313" key="5">
    <source>
        <dbReference type="Proteomes" id="UP000525389"/>
    </source>
</evidence>
<evidence type="ECO:0000259" key="3">
    <source>
        <dbReference type="SMART" id="SM01043"/>
    </source>
</evidence>
<feature type="domain" description="Bacterial transcriptional activator" evidence="3">
    <location>
        <begin position="518"/>
        <end position="651"/>
    </location>
</feature>
<comment type="caution">
    <text evidence="4">The sequence shown here is derived from an EMBL/GenBank/DDBJ whole genome shotgun (WGS) entry which is preliminary data.</text>
</comment>
<dbReference type="PANTHER" id="PTHR35807">
    <property type="entry name" value="TRANSCRIPTIONAL REGULATOR REDD-RELATED"/>
    <property type="match status" value="1"/>
</dbReference>
<name>A0A7W8GHR9_9DEIO</name>
<dbReference type="RefSeq" id="WP_184031494.1">
    <property type="nucleotide sequence ID" value="NZ_JACHFN010000017.1"/>
</dbReference>
<keyword evidence="1" id="KW-0805">Transcription regulation</keyword>
<evidence type="ECO:0000313" key="4">
    <source>
        <dbReference type="EMBL" id="MBB5235887.1"/>
    </source>
</evidence>
<reference evidence="4 5" key="1">
    <citation type="submission" date="2020-08" db="EMBL/GenBank/DDBJ databases">
        <title>Genomic Encyclopedia of Type Strains, Phase IV (KMG-IV): sequencing the most valuable type-strain genomes for metagenomic binning, comparative biology and taxonomic classification.</title>
        <authorList>
            <person name="Goeker M."/>
        </authorList>
    </citation>
    <scope>NUCLEOTIDE SEQUENCE [LARGE SCALE GENOMIC DNA]</scope>
    <source>
        <strain evidence="4 5">DSM 101791</strain>
    </source>
</reference>
<dbReference type="SUPFAM" id="SSF48452">
    <property type="entry name" value="TPR-like"/>
    <property type="match status" value="1"/>
</dbReference>
<proteinExistence type="predicted"/>
<accession>A0A7W8GHR9</accession>
<gene>
    <name evidence="4" type="ORF">HNQ09_003351</name>
</gene>
<keyword evidence="4" id="KW-0238">DNA-binding</keyword>
<dbReference type="Gene3D" id="1.25.40.10">
    <property type="entry name" value="Tetratricopeptide repeat domain"/>
    <property type="match status" value="2"/>
</dbReference>